<dbReference type="GO" id="GO:0016887">
    <property type="term" value="F:ATP hydrolysis activity"/>
    <property type="evidence" value="ECO:0007669"/>
    <property type="project" value="InterPro"/>
</dbReference>
<evidence type="ECO:0000256" key="1">
    <source>
        <dbReference type="ARBA" id="ARBA00006216"/>
    </source>
</evidence>
<dbReference type="Gene3D" id="3.40.50.300">
    <property type="entry name" value="P-loop containing nucleotide triphosphate hydrolases"/>
    <property type="match status" value="1"/>
</dbReference>
<keyword evidence="6" id="KW-1185">Reference proteome</keyword>
<comment type="caution">
    <text evidence="5">The sequence shown here is derived from an EMBL/GenBank/DDBJ whole genome shotgun (WGS) entry which is preliminary data.</text>
</comment>
<organism evidence="5 6">
    <name type="scientific">Candidatus Chloroploca asiatica</name>
    <dbReference type="NCBI Taxonomy" id="1506545"/>
    <lineage>
        <taxon>Bacteria</taxon>
        <taxon>Bacillati</taxon>
        <taxon>Chloroflexota</taxon>
        <taxon>Chloroflexia</taxon>
        <taxon>Chloroflexales</taxon>
        <taxon>Chloroflexineae</taxon>
        <taxon>Oscillochloridaceae</taxon>
        <taxon>Candidatus Chloroploca</taxon>
    </lineage>
</organism>
<name>A0A2H3KIE2_9CHLR</name>
<evidence type="ECO:0000313" key="5">
    <source>
        <dbReference type="EMBL" id="PDV97598.1"/>
    </source>
</evidence>
<dbReference type="CDD" id="cd03217">
    <property type="entry name" value="ABC_FeS_Assembly"/>
    <property type="match status" value="1"/>
</dbReference>
<dbReference type="InterPro" id="IPR017871">
    <property type="entry name" value="ABC_transporter-like_CS"/>
</dbReference>
<dbReference type="SUPFAM" id="SSF52540">
    <property type="entry name" value="P-loop containing nucleoside triphosphate hydrolases"/>
    <property type="match status" value="1"/>
</dbReference>
<comment type="similarity">
    <text evidence="1">Belongs to the ABC transporter superfamily. Ycf16 family.</text>
</comment>
<dbReference type="PROSITE" id="PS50893">
    <property type="entry name" value="ABC_TRANSPORTER_2"/>
    <property type="match status" value="1"/>
</dbReference>
<keyword evidence="3" id="KW-0067">ATP-binding</keyword>
<dbReference type="Proteomes" id="UP000220922">
    <property type="component" value="Unassembled WGS sequence"/>
</dbReference>
<dbReference type="NCBIfam" id="TIGR01978">
    <property type="entry name" value="sufC"/>
    <property type="match status" value="1"/>
</dbReference>
<dbReference type="EMBL" id="LYXE01000127">
    <property type="protein sequence ID" value="PDV97598.1"/>
    <property type="molecule type" value="Genomic_DNA"/>
</dbReference>
<evidence type="ECO:0000259" key="4">
    <source>
        <dbReference type="PROSITE" id="PS50893"/>
    </source>
</evidence>
<sequence>MSNDLVIKDLCANIGDNEILKGVNLTIRGGTIHAIMGPNGSGKSTLAHVIAGHPDYEVTAGEIWYGGQNILELEADERSKLGLFLAFQYPVAVPGVTVANFLRAAINAHRAEEGKDPKATAIPMAEFRKMLREGMKTLEMDEGFARRYLNEGFSGGEKKRLEILQMTMLKPGMVVMDETDSGLDIDALRIVAEGVNRLAGPELGALVITHYQRLLNYIKPNFVSVMMDGRIVRDGGPELALELEEKGYDWLREELAGAA</sequence>
<proteinExistence type="inferred from homology"/>
<evidence type="ECO:0000256" key="2">
    <source>
        <dbReference type="ARBA" id="ARBA00022741"/>
    </source>
</evidence>
<feature type="domain" description="ABC transporter" evidence="4">
    <location>
        <begin position="5"/>
        <end position="253"/>
    </location>
</feature>
<dbReference type="InterPro" id="IPR003439">
    <property type="entry name" value="ABC_transporter-like_ATP-bd"/>
</dbReference>
<dbReference type="InterPro" id="IPR003593">
    <property type="entry name" value="AAA+_ATPase"/>
</dbReference>
<dbReference type="InterPro" id="IPR010230">
    <property type="entry name" value="FeS-cluster_ATPase_SufC"/>
</dbReference>
<protein>
    <submittedName>
        <fullName evidence="5">Fe-S cluster assembly ATPase SufC</fullName>
    </submittedName>
</protein>
<dbReference type="PROSITE" id="PS00211">
    <property type="entry name" value="ABC_TRANSPORTER_1"/>
    <property type="match status" value="1"/>
</dbReference>
<dbReference type="PANTHER" id="PTHR43204:SF1">
    <property type="entry name" value="ABC TRANSPORTER I FAMILY MEMBER 6, CHLOROPLASTIC"/>
    <property type="match status" value="1"/>
</dbReference>
<evidence type="ECO:0000256" key="3">
    <source>
        <dbReference type="ARBA" id="ARBA00022840"/>
    </source>
</evidence>
<dbReference type="InterPro" id="IPR027417">
    <property type="entry name" value="P-loop_NTPase"/>
</dbReference>
<keyword evidence="2" id="KW-0547">Nucleotide-binding</keyword>
<dbReference type="OrthoDB" id="9806149at2"/>
<dbReference type="AlphaFoldDB" id="A0A2H3KIE2"/>
<dbReference type="RefSeq" id="WP_097654224.1">
    <property type="nucleotide sequence ID" value="NZ_LYXE01000127.1"/>
</dbReference>
<reference evidence="5 6" key="1">
    <citation type="submission" date="2016-05" db="EMBL/GenBank/DDBJ databases">
        <authorList>
            <person name="Lavstsen T."/>
            <person name="Jespersen J.S."/>
        </authorList>
    </citation>
    <scope>NUCLEOTIDE SEQUENCE [LARGE SCALE GENOMIC DNA]</scope>
    <source>
        <strain evidence="5 6">B7-9</strain>
    </source>
</reference>
<dbReference type="GO" id="GO:0005524">
    <property type="term" value="F:ATP binding"/>
    <property type="evidence" value="ECO:0007669"/>
    <property type="project" value="UniProtKB-KW"/>
</dbReference>
<evidence type="ECO:0000313" key="6">
    <source>
        <dbReference type="Proteomes" id="UP000220922"/>
    </source>
</evidence>
<gene>
    <name evidence="5" type="ORF">A9Q02_03850</name>
</gene>
<dbReference type="PANTHER" id="PTHR43204">
    <property type="entry name" value="ABC TRANSPORTER I FAMILY MEMBER 6, CHLOROPLASTIC"/>
    <property type="match status" value="1"/>
</dbReference>
<accession>A0A2H3KIE2</accession>
<dbReference type="SMART" id="SM00382">
    <property type="entry name" value="AAA"/>
    <property type="match status" value="1"/>
</dbReference>
<dbReference type="Pfam" id="PF00005">
    <property type="entry name" value="ABC_tran"/>
    <property type="match status" value="1"/>
</dbReference>